<dbReference type="RefSeq" id="WP_126828193.1">
    <property type="nucleotide sequence ID" value="NZ_PIQG01000004.1"/>
</dbReference>
<sequence>MQLLVNEVFRFQGRSLRVLHTADGVATCIDIDLDKKSFPFRIMYSQIEEAFFDETAMRIKDPFLLGLHGIKEEHIKVARNRYENIEPLLGEEGLFYKSERFKIIERCSEQTGIHKHSLYKWLILYWQRGMSLYALLPNFQHCGGKGKPRETSVKKGRTRKNAPGQAPVVTDEIKRIFRRVTDKYILTNKKYTLAYAARRVQSIFLQLNPNTPEEELPCNPPEKSEQL</sequence>
<accession>A0A432ZET8</accession>
<comment type="caution">
    <text evidence="2">The sequence shown here is derived from an EMBL/GenBank/DDBJ whole genome shotgun (WGS) entry which is preliminary data.</text>
</comment>
<dbReference type="AlphaFoldDB" id="A0A432ZET8"/>
<evidence type="ECO:0000313" key="2">
    <source>
        <dbReference type="EMBL" id="RUO76453.1"/>
    </source>
</evidence>
<evidence type="ECO:0000256" key="1">
    <source>
        <dbReference type="SAM" id="MobiDB-lite"/>
    </source>
</evidence>
<evidence type="ECO:0000313" key="3">
    <source>
        <dbReference type="Proteomes" id="UP000288279"/>
    </source>
</evidence>
<dbReference type="EMBL" id="PIQG01000004">
    <property type="protein sequence ID" value="RUO76453.1"/>
    <property type="molecule type" value="Genomic_DNA"/>
</dbReference>
<dbReference type="Proteomes" id="UP000288279">
    <property type="component" value="Unassembled WGS sequence"/>
</dbReference>
<proteinExistence type="predicted"/>
<dbReference type="OrthoDB" id="501284at2"/>
<reference evidence="2 3" key="1">
    <citation type="journal article" date="2011" name="Front. Microbiol.">
        <title>Genomic signatures of strain selection and enhancement in Bacillus atrophaeus var. globigii, a historical biowarfare simulant.</title>
        <authorList>
            <person name="Gibbons H.S."/>
            <person name="Broomall S.M."/>
            <person name="McNew L.A."/>
            <person name="Daligault H."/>
            <person name="Chapman C."/>
            <person name="Bruce D."/>
            <person name="Karavis M."/>
            <person name="Krepps M."/>
            <person name="McGregor P.A."/>
            <person name="Hong C."/>
            <person name="Park K.H."/>
            <person name="Akmal A."/>
            <person name="Feldman A."/>
            <person name="Lin J.S."/>
            <person name="Chang W.E."/>
            <person name="Higgs B.W."/>
            <person name="Demirev P."/>
            <person name="Lindquist J."/>
            <person name="Liem A."/>
            <person name="Fochler E."/>
            <person name="Read T.D."/>
            <person name="Tapia R."/>
            <person name="Johnson S."/>
            <person name="Bishop-Lilly K.A."/>
            <person name="Detter C."/>
            <person name="Han C."/>
            <person name="Sozhamannan S."/>
            <person name="Rosenzweig C.N."/>
            <person name="Skowronski E.W."/>
        </authorList>
    </citation>
    <scope>NUCLEOTIDE SEQUENCE [LARGE SCALE GENOMIC DNA]</scope>
    <source>
        <strain evidence="2 3">PIT1</strain>
    </source>
</reference>
<feature type="region of interest" description="Disordered" evidence="1">
    <location>
        <begin position="145"/>
        <end position="165"/>
    </location>
</feature>
<keyword evidence="3" id="KW-1185">Reference proteome</keyword>
<gene>
    <name evidence="2" type="ORF">CWI83_08820</name>
</gene>
<protein>
    <submittedName>
        <fullName evidence="2">Uncharacterized protein</fullName>
    </submittedName>
</protein>
<organism evidence="2 3">
    <name type="scientific">Pseudidiomarina taiwanensis</name>
    <dbReference type="NCBI Taxonomy" id="337250"/>
    <lineage>
        <taxon>Bacteria</taxon>
        <taxon>Pseudomonadati</taxon>
        <taxon>Pseudomonadota</taxon>
        <taxon>Gammaproteobacteria</taxon>
        <taxon>Alteromonadales</taxon>
        <taxon>Idiomarinaceae</taxon>
        <taxon>Pseudidiomarina</taxon>
    </lineage>
</organism>
<name>A0A432ZET8_9GAMM</name>